<feature type="domain" description="GS catalytic" evidence="5">
    <location>
        <begin position="131"/>
        <end position="550"/>
    </location>
</feature>
<dbReference type="SUPFAM" id="SSF55931">
    <property type="entry name" value="Glutamine synthetase/guanido kinase"/>
    <property type="match status" value="1"/>
</dbReference>
<organism evidence="6 7">
    <name type="scientific">Youngiibacter multivorans</name>
    <dbReference type="NCBI Taxonomy" id="937251"/>
    <lineage>
        <taxon>Bacteria</taxon>
        <taxon>Bacillati</taxon>
        <taxon>Bacillota</taxon>
        <taxon>Clostridia</taxon>
        <taxon>Eubacteriales</taxon>
        <taxon>Clostridiaceae</taxon>
        <taxon>Youngiibacter</taxon>
    </lineage>
</organism>
<comment type="caution">
    <text evidence="6">The sequence shown here is derived from an EMBL/GenBank/DDBJ whole genome shotgun (WGS) entry which is preliminary data.</text>
</comment>
<protein>
    <recommendedName>
        <fullName evidence="2">glutamine synthetase</fullName>
        <ecNumber evidence="2">6.3.1.2</ecNumber>
    </recommendedName>
</protein>
<name>A0ABS4FZU0_9CLOT</name>
<dbReference type="SMART" id="SM01230">
    <property type="entry name" value="Gln-synt_C"/>
    <property type="match status" value="1"/>
</dbReference>
<keyword evidence="6" id="KW-0436">Ligase</keyword>
<dbReference type="GO" id="GO:0004356">
    <property type="term" value="F:glutamine synthetase activity"/>
    <property type="evidence" value="ECO:0007669"/>
    <property type="project" value="UniProtKB-EC"/>
</dbReference>
<dbReference type="Gene3D" id="3.30.590.10">
    <property type="entry name" value="Glutamine synthetase/guanido kinase, catalytic domain"/>
    <property type="match status" value="1"/>
</dbReference>
<dbReference type="PANTHER" id="PTHR43407">
    <property type="entry name" value="GLUTAMINE SYNTHETASE"/>
    <property type="match status" value="1"/>
</dbReference>
<evidence type="ECO:0000256" key="2">
    <source>
        <dbReference type="ARBA" id="ARBA00012937"/>
    </source>
</evidence>
<dbReference type="EC" id="6.3.1.2" evidence="2"/>
<sequence>MRKDLIYTIPKELHSVPEITKLLDDHEEIKFVSIAGVDLAGHETDTKIPVRLFRKDMETFLTGMAAQTDGSSVVLPRIASLNDAKVDMKGDINANWHVDYNFSFTASDEEKPVGTIKIPCFLFHKGIEVDSRSILKNAAKDFEDNLMEKFRTNERLQKEFGFTADDIEKIDITTATELEFWVKTPSISGNVDELSASQELKEQYWGRTRGNVRSALEESLMLMELYGFSPEMGHKEVGGVKAKLADTGRFASVMEQLEIDWRFSDPMGTGDSEIFIKELVRDVFARHGLEVTYLAKPIDGVAGSGEHTHVGAAVKLKSGKRVNLFAPTEDNFLSSLGFGSLMGILKNYEVINPIVTASNAAFRRLKKGYEAPICIVTSLGVSTKVPSRNRTILIGLIRDDNNPMATRFELRAPNPHTNTFLATAAMLMTMTDGINYAVEKTPTELLEEISKAPEDKAEYLEEGRAYRTEKDVFEDFTDEEREKFFGNAPSTVYENIIAFSKYPEKLEALKRNGVFSAKILESFEVFSIDKWLKELEHRIIPGFVNELRNCRKLHDSEYGNSYDDKKFRKVSDARDALMKDKEGELCLFSTISKAIHDEDYELVSNLQKEVYEMMNGVRKDYSAYKANLIHI</sequence>
<comment type="similarity">
    <text evidence="1 3 4">Belongs to the glutamine synthetase family.</text>
</comment>
<dbReference type="EMBL" id="JAGGKC010000001">
    <property type="protein sequence ID" value="MBP1917736.1"/>
    <property type="molecule type" value="Genomic_DNA"/>
</dbReference>
<dbReference type="Pfam" id="PF00120">
    <property type="entry name" value="Gln-synt_C"/>
    <property type="match status" value="1"/>
</dbReference>
<evidence type="ECO:0000313" key="6">
    <source>
        <dbReference type="EMBL" id="MBP1917736.1"/>
    </source>
</evidence>
<proteinExistence type="inferred from homology"/>
<dbReference type="InterPro" id="IPR008146">
    <property type="entry name" value="Gln_synth_cat_dom"/>
</dbReference>
<accession>A0ABS4FZU0</accession>
<dbReference type="PANTHER" id="PTHR43407:SF1">
    <property type="entry name" value="LENGSIN"/>
    <property type="match status" value="1"/>
</dbReference>
<dbReference type="Proteomes" id="UP001519271">
    <property type="component" value="Unassembled WGS sequence"/>
</dbReference>
<evidence type="ECO:0000256" key="1">
    <source>
        <dbReference type="ARBA" id="ARBA00009897"/>
    </source>
</evidence>
<keyword evidence="7" id="KW-1185">Reference proteome</keyword>
<dbReference type="RefSeq" id="WP_209457979.1">
    <property type="nucleotide sequence ID" value="NZ_JAGGKC010000001.1"/>
</dbReference>
<gene>
    <name evidence="6" type="ORF">J2Z34_000199</name>
</gene>
<evidence type="ECO:0000313" key="7">
    <source>
        <dbReference type="Proteomes" id="UP001519271"/>
    </source>
</evidence>
<evidence type="ECO:0000259" key="5">
    <source>
        <dbReference type="PROSITE" id="PS51987"/>
    </source>
</evidence>
<evidence type="ECO:0000256" key="3">
    <source>
        <dbReference type="PROSITE-ProRule" id="PRU01331"/>
    </source>
</evidence>
<reference evidence="6 7" key="1">
    <citation type="submission" date="2021-03" db="EMBL/GenBank/DDBJ databases">
        <title>Genomic Encyclopedia of Type Strains, Phase IV (KMG-IV): sequencing the most valuable type-strain genomes for metagenomic binning, comparative biology and taxonomic classification.</title>
        <authorList>
            <person name="Goeker M."/>
        </authorList>
    </citation>
    <scope>NUCLEOTIDE SEQUENCE [LARGE SCALE GENOMIC DNA]</scope>
    <source>
        <strain evidence="6 7">DSM 6139</strain>
    </source>
</reference>
<dbReference type="InterPro" id="IPR014746">
    <property type="entry name" value="Gln_synth/guanido_kin_cat_dom"/>
</dbReference>
<dbReference type="PROSITE" id="PS51987">
    <property type="entry name" value="GS_CATALYTIC"/>
    <property type="match status" value="1"/>
</dbReference>
<evidence type="ECO:0000256" key="4">
    <source>
        <dbReference type="RuleBase" id="RU000384"/>
    </source>
</evidence>